<evidence type="ECO:0000256" key="1">
    <source>
        <dbReference type="ARBA" id="ARBA00023172"/>
    </source>
</evidence>
<sequence length="104" mass="11206">MAAAGSGCSDLCRRPLHATPRQDLVPLLGGSCALRVQLDRNDYRLHDLRHTLATLLFDGGAAANDVQAIMGHSTLQMTERCSRARSDAARRGADRLDSLFGSDV</sequence>
<protein>
    <recommendedName>
        <fullName evidence="2">Tyr recombinase domain-containing protein</fullName>
    </recommendedName>
</protein>
<keyword evidence="1" id="KW-0233">DNA recombination</keyword>
<dbReference type="InterPro" id="IPR002104">
    <property type="entry name" value="Integrase_catalytic"/>
</dbReference>
<dbReference type="GO" id="GO:0006310">
    <property type="term" value="P:DNA recombination"/>
    <property type="evidence" value="ECO:0007669"/>
    <property type="project" value="UniProtKB-KW"/>
</dbReference>
<dbReference type="AlphaFoldDB" id="A0A1Y5P6K5"/>
<dbReference type="RefSeq" id="WP_366208646.1">
    <property type="nucleotide sequence ID" value="NZ_FLQR01000006.1"/>
</dbReference>
<evidence type="ECO:0000259" key="2">
    <source>
        <dbReference type="Pfam" id="PF00589"/>
    </source>
</evidence>
<dbReference type="InterPro" id="IPR013762">
    <property type="entry name" value="Integrase-like_cat_sf"/>
</dbReference>
<dbReference type="GO" id="GO:0003677">
    <property type="term" value="F:DNA binding"/>
    <property type="evidence" value="ECO:0007669"/>
    <property type="project" value="InterPro"/>
</dbReference>
<name>A0A1Y5P6K5_9MICO</name>
<reference evidence="3" key="1">
    <citation type="submission" date="2016-03" db="EMBL/GenBank/DDBJ databases">
        <authorList>
            <person name="Ploux O."/>
        </authorList>
    </citation>
    <scope>NUCLEOTIDE SEQUENCE</scope>
    <source>
        <strain evidence="3">UC1</strain>
    </source>
</reference>
<evidence type="ECO:0000313" key="3">
    <source>
        <dbReference type="EMBL" id="SBS71751.1"/>
    </source>
</evidence>
<feature type="domain" description="Tyr recombinase" evidence="2">
    <location>
        <begin position="41"/>
        <end position="80"/>
    </location>
</feature>
<proteinExistence type="predicted"/>
<dbReference type="Gene3D" id="1.10.443.10">
    <property type="entry name" value="Intergrase catalytic core"/>
    <property type="match status" value="1"/>
</dbReference>
<dbReference type="GO" id="GO:0015074">
    <property type="term" value="P:DNA integration"/>
    <property type="evidence" value="ECO:0007669"/>
    <property type="project" value="InterPro"/>
</dbReference>
<dbReference type="Pfam" id="PF00589">
    <property type="entry name" value="Phage_integrase"/>
    <property type="match status" value="1"/>
</dbReference>
<dbReference type="SUPFAM" id="SSF56349">
    <property type="entry name" value="DNA breaking-rejoining enzymes"/>
    <property type="match status" value="1"/>
</dbReference>
<dbReference type="EMBL" id="FLQR01000006">
    <property type="protein sequence ID" value="SBS71751.1"/>
    <property type="molecule type" value="Genomic_DNA"/>
</dbReference>
<organism evidence="3">
    <name type="scientific">uncultured Microbacterium sp</name>
    <dbReference type="NCBI Taxonomy" id="191216"/>
    <lineage>
        <taxon>Bacteria</taxon>
        <taxon>Bacillati</taxon>
        <taxon>Actinomycetota</taxon>
        <taxon>Actinomycetes</taxon>
        <taxon>Micrococcales</taxon>
        <taxon>Microbacteriaceae</taxon>
        <taxon>Microbacterium</taxon>
        <taxon>environmental samples</taxon>
    </lineage>
</organism>
<accession>A0A1Y5P6K5</accession>
<dbReference type="InterPro" id="IPR011010">
    <property type="entry name" value="DNA_brk_join_enz"/>
</dbReference>
<gene>
    <name evidence="3" type="ORF">MIPYR_20198</name>
</gene>